<dbReference type="InterPro" id="IPR011333">
    <property type="entry name" value="SKP1/BTB/POZ_sf"/>
</dbReference>
<dbReference type="PeptideAtlas" id="B7Z7W0"/>
<dbReference type="CDD" id="cd18373">
    <property type="entry name" value="BTB1_POZ_KCTD19"/>
    <property type="match status" value="1"/>
</dbReference>
<name>B7Z7W0_HUMAN</name>
<dbReference type="EMBL" id="AK302567">
    <property type="protein sequence ID" value="BAH13746.1"/>
    <property type="molecule type" value="mRNA"/>
</dbReference>
<keyword evidence="2" id="KW-0406">Ion transport</keyword>
<dbReference type="Gene3D" id="3.30.710.10">
    <property type="entry name" value="Potassium Channel Kv1.1, Chain A"/>
    <property type="match status" value="1"/>
</dbReference>
<dbReference type="GO" id="GO:0034220">
    <property type="term" value="P:monoatomic ion transmembrane transport"/>
    <property type="evidence" value="ECO:0007669"/>
    <property type="project" value="UniProtKB-KW"/>
</dbReference>
<protein>
    <submittedName>
        <fullName evidence="2">cDNA FLJ52078, highly similar to Mus musculus potassium channel tetramerisation domain containing 19 (Kctd19), mRNA</fullName>
    </submittedName>
</protein>
<evidence type="ECO:0000313" key="2">
    <source>
        <dbReference type="EMBL" id="BAH13746.1"/>
    </source>
</evidence>
<dbReference type="GO" id="GO:0042802">
    <property type="term" value="F:identical protein binding"/>
    <property type="evidence" value="ECO:0007669"/>
    <property type="project" value="UniProtKB-ARBA"/>
</dbReference>
<accession>B7Z7W0</accession>
<dbReference type="GO" id="GO:0051260">
    <property type="term" value="P:protein homooligomerization"/>
    <property type="evidence" value="ECO:0007669"/>
    <property type="project" value="InterPro"/>
</dbReference>
<dbReference type="PANTHER" id="PTHR14499">
    <property type="entry name" value="POTASSIUM CHANNEL TETRAMERIZATION DOMAIN-CONTAINING"/>
    <property type="match status" value="1"/>
</dbReference>
<proteinExistence type="evidence at transcript level"/>
<reference evidence="2" key="1">
    <citation type="submission" date="2007-10" db="EMBL/GenBank/DDBJ databases">
        <title>NEDO human cDNA sequencing project focused on splicing variants.</title>
        <authorList>
            <person name="Wakamatsu A."/>
            <person name="Yamamoto J."/>
            <person name="Kimura K."/>
            <person name="Ishii S."/>
            <person name="Watanabe K."/>
            <person name="Sugiyama A."/>
            <person name="Murakawa K."/>
            <person name="Kaida T."/>
            <person name="Tsuchiya K."/>
            <person name="Fukuzumi Y."/>
            <person name="Kumagai A."/>
            <person name="Oishi Y."/>
            <person name="Yamamoto S."/>
            <person name="Ono Y."/>
            <person name="Komori Y."/>
            <person name="Yamazaki M."/>
            <person name="Kisu Y."/>
            <person name="Nishikawa T."/>
            <person name="Sugano S."/>
            <person name="Nomura N."/>
            <person name="Isogai T."/>
        </authorList>
    </citation>
    <scope>NUCLEOTIDE SEQUENCE</scope>
    <source>
        <tissue evidence="2">Testis</tissue>
    </source>
</reference>
<keyword evidence="2" id="KW-0813">Transport</keyword>
<dbReference type="PANTHER" id="PTHR14499:SF10">
    <property type="entry name" value="BTB_POZ DOMAIN-CONTAINING PROTEIN KCTD6"/>
    <property type="match status" value="1"/>
</dbReference>
<dbReference type="Pfam" id="PF02214">
    <property type="entry name" value="BTB_2"/>
    <property type="match status" value="1"/>
</dbReference>
<feature type="domain" description="Potassium channel tetramerisation-type BTB" evidence="1">
    <location>
        <begin position="17"/>
        <end position="83"/>
    </location>
</feature>
<dbReference type="SUPFAM" id="SSF54695">
    <property type="entry name" value="POZ domain"/>
    <property type="match status" value="1"/>
</dbReference>
<keyword evidence="2" id="KW-0407">Ion channel</keyword>
<sequence>MEESGMAHESAEDLFHFNVGGWHFSVPRSKLSQFPDSLLWKEASALTSSESQRLFIDRDGSTFRHVHYYLYTSKLSFSSCAELNLLYEQALGLQLMPLLQTLDNLKEGKHHLRVRPADLPVAERASLNYWRTWKCISKPSEFPIKSPAFTGLHDKAPLGLMDTPLLDTEEEVHYCFLPLDLVAKYPSLVTEDNLLWLAETVALIECECSEFRFIGDCSVRGGVGGGLIGPIHPSPSHVPQRPSLVLRASGASLGRGSGSMTEPSRKQADSSIRISLDSGLFYSLFVLGWPGCKSVRHWKVLGTTGVGVKGRELSWLPVGFSSYSALMYPAGLPASVPLTIK</sequence>
<organism evidence="2">
    <name type="scientific">Homo sapiens</name>
    <name type="common">Human</name>
    <dbReference type="NCBI Taxonomy" id="9606"/>
    <lineage>
        <taxon>Eukaryota</taxon>
        <taxon>Metazoa</taxon>
        <taxon>Chordata</taxon>
        <taxon>Craniata</taxon>
        <taxon>Vertebrata</taxon>
        <taxon>Euteleostomi</taxon>
        <taxon>Mammalia</taxon>
        <taxon>Eutheria</taxon>
        <taxon>Euarchontoglires</taxon>
        <taxon>Primates</taxon>
        <taxon>Haplorrhini</taxon>
        <taxon>Catarrhini</taxon>
        <taxon>Hominidae</taxon>
        <taxon>Homo</taxon>
    </lineage>
</organism>
<dbReference type="InterPro" id="IPR003131">
    <property type="entry name" value="T1-type_BTB"/>
</dbReference>
<evidence type="ECO:0000259" key="1">
    <source>
        <dbReference type="Pfam" id="PF02214"/>
    </source>
</evidence>
<dbReference type="AlphaFoldDB" id="B7Z7W0"/>